<organism evidence="1 2">
    <name type="scientific">Streptomyces lutosisoli</name>
    <dbReference type="NCBI Taxonomy" id="2665721"/>
    <lineage>
        <taxon>Bacteria</taxon>
        <taxon>Bacillati</taxon>
        <taxon>Actinomycetota</taxon>
        <taxon>Actinomycetes</taxon>
        <taxon>Kitasatosporales</taxon>
        <taxon>Streptomycetaceae</taxon>
        <taxon>Streptomyces</taxon>
    </lineage>
</organism>
<dbReference type="EMBL" id="JBHTEC010000001">
    <property type="protein sequence ID" value="MFD0282617.1"/>
    <property type="molecule type" value="Genomic_DNA"/>
</dbReference>
<dbReference type="InterPro" id="IPR053137">
    <property type="entry name" value="NLR-like"/>
</dbReference>
<dbReference type="Pfam" id="PF13374">
    <property type="entry name" value="TPR_10"/>
    <property type="match status" value="2"/>
</dbReference>
<gene>
    <name evidence="1" type="ORF">ACFQZP_13150</name>
</gene>
<proteinExistence type="predicted"/>
<evidence type="ECO:0000313" key="2">
    <source>
        <dbReference type="Proteomes" id="UP001596957"/>
    </source>
</evidence>
<keyword evidence="2" id="KW-1185">Reference proteome</keyword>
<name>A0ABW2VF12_9ACTN</name>
<dbReference type="PANTHER" id="PTHR46082">
    <property type="entry name" value="ATP/GTP-BINDING PROTEIN-RELATED"/>
    <property type="match status" value="1"/>
</dbReference>
<evidence type="ECO:0000313" key="1">
    <source>
        <dbReference type="EMBL" id="MFD0282617.1"/>
    </source>
</evidence>
<dbReference type="Gene3D" id="3.40.50.300">
    <property type="entry name" value="P-loop containing nucleotide triphosphate hydrolases"/>
    <property type="match status" value="1"/>
</dbReference>
<dbReference type="PANTHER" id="PTHR46082:SF6">
    <property type="entry name" value="AAA+ ATPASE DOMAIN-CONTAINING PROTEIN-RELATED"/>
    <property type="match status" value="1"/>
</dbReference>
<dbReference type="InterPro" id="IPR027417">
    <property type="entry name" value="P-loop_NTPase"/>
</dbReference>
<dbReference type="Proteomes" id="UP001596957">
    <property type="component" value="Unassembled WGS sequence"/>
</dbReference>
<dbReference type="RefSeq" id="WP_381262500.1">
    <property type="nucleotide sequence ID" value="NZ_JBHTBI010000064.1"/>
</dbReference>
<dbReference type="SUPFAM" id="SSF52540">
    <property type="entry name" value="P-loop containing nucleoside triphosphate hydrolases"/>
    <property type="match status" value="1"/>
</dbReference>
<protein>
    <submittedName>
        <fullName evidence="1">Tetratricopeptide repeat protein</fullName>
    </submittedName>
</protein>
<comment type="caution">
    <text evidence="1">The sequence shown here is derived from an EMBL/GenBank/DDBJ whole genome shotgun (WGS) entry which is preliminary data.</text>
</comment>
<dbReference type="InterPro" id="IPR011990">
    <property type="entry name" value="TPR-like_helical_dom_sf"/>
</dbReference>
<sequence>MSSLFERRPGVAASGESAVAAGGNIAQAITGSGAVGLHIDTDTLTMLSPEAYPSPDSVDCPPGLANLPERAPLFVARSRELALLDTALSAPGQAVVHAVHGLGGIGKSTLAARWAAEFARGHAPVWWITADSRAAVDVGLAGLAAALRPSLVTLLPQEQLGEWALQWLASHTGWLLVLDNVSDPADVKPLLARATSGRFLITSRRAGGWQGIAEPVALDVLSVEDAVELFTRKRGDTGNETDVGAGRDGVAEVCEELGCLPLAVAQAAAYCDQTSSTAREYLTELAAHPAHMYAATEEGGDNERTIARIWHLTLDRLSDDPLAGTILLTLAWYASDGIPRSLLNALGPSYAVRTALGRLKAHSMITLHEDMVSVHRLVQAVSRTPDDDRHRSPEAIAHARETATQTLADALPPDVGDPSAWPVMRALLPHVEALAESAPPGTDTAAMARLLTRTGDYMLSAGTRLAPRALSLLTRAEADCVRLHGPEAVETLDARTELAYAHRMALDVEHAAPLTEQTLADCRRVLGDDHKVTLSALMNASKLAALAGDTERALRLTEEVLAGCRRVLGEDDPRTFGARNSMVMQIVETGDMPRARDTLRELLADCVRVLGDEHPETLSARGLTIMLAQSPDFVAGPGDLARIVITGQEGGNEDLGAAMRGYLEKALAGNAAPMPQASEEDVAQAEANAATCVRVLGEDHVDTLAARMALLQVYASTRDERYAERFQRLGVEMFSALGEEHPLTIVVLGMLEALTAAVKDLPEDVRRTLGIEEP</sequence>
<reference evidence="2" key="1">
    <citation type="journal article" date="2019" name="Int. J. Syst. Evol. Microbiol.">
        <title>The Global Catalogue of Microorganisms (GCM) 10K type strain sequencing project: providing services to taxonomists for standard genome sequencing and annotation.</title>
        <authorList>
            <consortium name="The Broad Institute Genomics Platform"/>
            <consortium name="The Broad Institute Genome Sequencing Center for Infectious Disease"/>
            <person name="Wu L."/>
            <person name="Ma J."/>
        </authorList>
    </citation>
    <scope>NUCLEOTIDE SEQUENCE [LARGE SCALE GENOMIC DNA]</scope>
    <source>
        <strain evidence="2">CGMCC 4.7198</strain>
    </source>
</reference>
<dbReference type="SUPFAM" id="SSF48452">
    <property type="entry name" value="TPR-like"/>
    <property type="match status" value="1"/>
</dbReference>
<accession>A0ABW2VF12</accession>
<dbReference type="Gene3D" id="1.25.40.10">
    <property type="entry name" value="Tetratricopeptide repeat domain"/>
    <property type="match status" value="2"/>
</dbReference>